<dbReference type="Proteomes" id="UP000355283">
    <property type="component" value="Unassembled WGS sequence"/>
</dbReference>
<dbReference type="OrthoDB" id="204058at2759"/>
<protein>
    <recommendedName>
        <fullName evidence="4">Carbohydrate kinase PfkB domain-containing protein</fullName>
    </recommendedName>
</protein>
<feature type="domain" description="Carbohydrate kinase PfkB" evidence="4">
    <location>
        <begin position="167"/>
        <end position="393"/>
    </location>
</feature>
<evidence type="ECO:0000256" key="1">
    <source>
        <dbReference type="ARBA" id="ARBA00022679"/>
    </source>
</evidence>
<dbReference type="PANTHER" id="PTHR10584">
    <property type="entry name" value="SUGAR KINASE"/>
    <property type="match status" value="1"/>
</dbReference>
<reference evidence="5 6" key="1">
    <citation type="submission" date="2019-01" db="EMBL/GenBank/DDBJ databases">
        <title>Nuclear Genome Assembly of the Microalgal Biofuel strain Nannochloropsis salina CCMP1776.</title>
        <authorList>
            <person name="Hovde B."/>
        </authorList>
    </citation>
    <scope>NUCLEOTIDE SEQUENCE [LARGE SCALE GENOMIC DNA]</scope>
    <source>
        <strain evidence="5 6">CCMP1776</strain>
    </source>
</reference>
<dbReference type="Pfam" id="PF00294">
    <property type="entry name" value="PfkB"/>
    <property type="match status" value="1"/>
</dbReference>
<keyword evidence="6" id="KW-1185">Reference proteome</keyword>
<dbReference type="PANTHER" id="PTHR10584:SF166">
    <property type="entry name" value="RIBOKINASE"/>
    <property type="match status" value="1"/>
</dbReference>
<evidence type="ECO:0000256" key="2">
    <source>
        <dbReference type="ARBA" id="ARBA00022777"/>
    </source>
</evidence>
<comment type="caution">
    <text evidence="5">The sequence shown here is derived from an EMBL/GenBank/DDBJ whole genome shotgun (WGS) entry which is preliminary data.</text>
</comment>
<keyword evidence="3" id="KW-0812">Transmembrane</keyword>
<dbReference type="EMBL" id="SDOX01000010">
    <property type="protein sequence ID" value="TFJ86004.1"/>
    <property type="molecule type" value="Genomic_DNA"/>
</dbReference>
<dbReference type="InterPro" id="IPR002173">
    <property type="entry name" value="Carboh/pur_kinase_PfkB_CS"/>
</dbReference>
<dbReference type="Gene3D" id="3.40.1190.20">
    <property type="match status" value="1"/>
</dbReference>
<dbReference type="GO" id="GO:0016301">
    <property type="term" value="F:kinase activity"/>
    <property type="evidence" value="ECO:0007669"/>
    <property type="project" value="UniProtKB-KW"/>
</dbReference>
<dbReference type="SUPFAM" id="SSF53613">
    <property type="entry name" value="Ribokinase-like"/>
    <property type="match status" value="1"/>
</dbReference>
<feature type="transmembrane region" description="Helical" evidence="3">
    <location>
        <begin position="6"/>
        <end position="25"/>
    </location>
</feature>
<evidence type="ECO:0000313" key="5">
    <source>
        <dbReference type="EMBL" id="TFJ86004.1"/>
    </source>
</evidence>
<gene>
    <name evidence="5" type="ORF">NSK_002824</name>
</gene>
<keyword evidence="3" id="KW-1133">Transmembrane helix</keyword>
<keyword evidence="2" id="KW-0418">Kinase</keyword>
<keyword evidence="1" id="KW-0808">Transferase</keyword>
<dbReference type="InterPro" id="IPR029056">
    <property type="entry name" value="Ribokinase-like"/>
</dbReference>
<keyword evidence="3" id="KW-0472">Membrane</keyword>
<evidence type="ECO:0000256" key="3">
    <source>
        <dbReference type="SAM" id="Phobius"/>
    </source>
</evidence>
<proteinExistence type="predicted"/>
<evidence type="ECO:0000259" key="4">
    <source>
        <dbReference type="Pfam" id="PF00294"/>
    </source>
</evidence>
<name>A0A4D9D4R7_9STRA</name>
<dbReference type="AlphaFoldDB" id="A0A4D9D4R7"/>
<accession>A0A4D9D4R7</accession>
<dbReference type="InterPro" id="IPR011611">
    <property type="entry name" value="PfkB_dom"/>
</dbReference>
<evidence type="ECO:0000313" key="6">
    <source>
        <dbReference type="Proteomes" id="UP000355283"/>
    </source>
</evidence>
<sequence length="411" mass="44356">MPVRNRSAASITAIAVLALVGALYIRRQALKKKKQEAEHASEDNPPPTPHYQISILGDTFCDVVVQGIKNLPEWGTDALTDAPIELTPGGSACNSALQLASLLRLFPLESHITPRVVLHTALGDDSFGSFLREKIKAAVQGQYVRISTSSSLEEASRKESSGSTPNKETTNATTGVCICLSGSEDRAFITHRGVVATLSGDQLDVSTIYRSQFIHIAGYYNCPSLWRFLPGLLRDCQSRGIFTSLSPQCDASGKWEGGIRDTLPHLDLIVPNEMEALAISRENGIADACRYFVESGVKHVIVTLGAGGAFASVKEGERRREMRQTCPLKEIVDTTGAGDAFNAGVLYSLLTDFVKKIAAPGNGTRESWEWGQALRMGCAMGGHNVTKAGASAPPRDQLEIIDNLKEIRCDV</sequence>
<organism evidence="5 6">
    <name type="scientific">Nannochloropsis salina CCMP1776</name>
    <dbReference type="NCBI Taxonomy" id="1027361"/>
    <lineage>
        <taxon>Eukaryota</taxon>
        <taxon>Sar</taxon>
        <taxon>Stramenopiles</taxon>
        <taxon>Ochrophyta</taxon>
        <taxon>Eustigmatophyceae</taxon>
        <taxon>Eustigmatales</taxon>
        <taxon>Monodopsidaceae</taxon>
        <taxon>Microchloropsis</taxon>
        <taxon>Microchloropsis salina</taxon>
    </lineage>
</organism>
<dbReference type="PROSITE" id="PS00584">
    <property type="entry name" value="PFKB_KINASES_2"/>
    <property type="match status" value="1"/>
</dbReference>